<dbReference type="KEGG" id="hhb:Hhub_2967"/>
<accession>A0A0U5H5P1</accession>
<evidence type="ECO:0000256" key="1">
    <source>
        <dbReference type="SAM" id="MobiDB-lite"/>
    </source>
</evidence>
<name>A0A0U5H5P1_9EURY</name>
<sequence length="55" mass="6007">MLVAHAAVSMSEESTDAERGGSRCPMCDAAMFKRHCKYVCPQHGVIADCADPFKF</sequence>
<dbReference type="NCBIfam" id="NF041914">
    <property type="entry name" value="HVO_2523"/>
    <property type="match status" value="1"/>
</dbReference>
<keyword evidence="3" id="KW-1185">Reference proteome</keyword>
<gene>
    <name evidence="2" type="ORF">HHUB_2967</name>
</gene>
<dbReference type="Proteomes" id="UP000066737">
    <property type="component" value="Chromosome I"/>
</dbReference>
<protein>
    <submittedName>
        <fullName evidence="2">Small CPxCG-related zinc finger protein</fullName>
    </submittedName>
</protein>
<dbReference type="EMBL" id="LN831302">
    <property type="protein sequence ID" value="CQH59400.1"/>
    <property type="molecule type" value="Genomic_DNA"/>
</dbReference>
<evidence type="ECO:0000313" key="3">
    <source>
        <dbReference type="Proteomes" id="UP000066737"/>
    </source>
</evidence>
<feature type="region of interest" description="Disordered" evidence="1">
    <location>
        <begin position="1"/>
        <end position="22"/>
    </location>
</feature>
<organism evidence="2 3">
    <name type="scientific">Halobacterium hubeiense</name>
    <dbReference type="NCBI Taxonomy" id="1407499"/>
    <lineage>
        <taxon>Archaea</taxon>
        <taxon>Methanobacteriati</taxon>
        <taxon>Methanobacteriota</taxon>
        <taxon>Stenosarchaea group</taxon>
        <taxon>Halobacteria</taxon>
        <taxon>Halobacteriales</taxon>
        <taxon>Halobacteriaceae</taxon>
        <taxon>Halobacterium</taxon>
    </lineage>
</organism>
<dbReference type="InterPro" id="IPR049701">
    <property type="entry name" value="HVO_2523-like"/>
</dbReference>
<evidence type="ECO:0000313" key="2">
    <source>
        <dbReference type="EMBL" id="CQH59400.1"/>
    </source>
</evidence>
<dbReference type="AlphaFoldDB" id="A0A0U5H5P1"/>
<reference evidence="3" key="1">
    <citation type="journal article" date="2016" name="Environ. Microbiol.">
        <title>The complete genome of a viable archaeum isolated from 123-million-year-old rock salt.</title>
        <authorList>
            <person name="Jaakkola S.T."/>
            <person name="Pfeiffer F."/>
            <person name="Ravantti J.J."/>
            <person name="Guo Q."/>
            <person name="Liu Y."/>
            <person name="Chen X."/>
            <person name="Ma H."/>
            <person name="Yang C."/>
            <person name="Oksanen H.M."/>
            <person name="Bamford D.H."/>
        </authorList>
    </citation>
    <scope>NUCLEOTIDE SEQUENCE</scope>
    <source>
        <strain evidence="3">JI20-1</strain>
    </source>
</reference>
<proteinExistence type="predicted"/>